<evidence type="ECO:0000313" key="2">
    <source>
        <dbReference type="Proteomes" id="UP000034350"/>
    </source>
</evidence>
<dbReference type="VEuPathDB" id="MicrosporidiaDB:AAJ76_7400010318"/>
<evidence type="ECO:0000313" key="1">
    <source>
        <dbReference type="EMBL" id="KKO74419.1"/>
    </source>
</evidence>
<protein>
    <submittedName>
        <fullName evidence="1">Uncharacterized protein</fullName>
    </submittedName>
</protein>
<accession>A0A0F9Z9C0</accession>
<reference evidence="1 2" key="1">
    <citation type="journal article" date="2015" name="Environ. Microbiol.">
        <title>Genome analyses suggest the presence of polyploidy and recent human-driven expansions in eight global populations of the honeybee pathogen Nosema ceranae.</title>
        <authorList>
            <person name="Pelin A."/>
            <person name="Selman M."/>
            <person name="Aris-Brosou S."/>
            <person name="Farinelli L."/>
            <person name="Corradi N."/>
        </authorList>
    </citation>
    <scope>NUCLEOTIDE SEQUENCE [LARGE SCALE GENOMIC DNA]</scope>
    <source>
        <strain evidence="1 2">PA08 1199</strain>
    </source>
</reference>
<sequence length="43" mass="5108">MKISLGYVVKRIKHLLLMTIDLKIWKGCYLETYTKIGAYDFLQ</sequence>
<keyword evidence="2" id="KW-1185">Reference proteome</keyword>
<organism evidence="1 2">
    <name type="scientific">Vairimorpha ceranae</name>
    <dbReference type="NCBI Taxonomy" id="40302"/>
    <lineage>
        <taxon>Eukaryota</taxon>
        <taxon>Fungi</taxon>
        <taxon>Fungi incertae sedis</taxon>
        <taxon>Microsporidia</taxon>
        <taxon>Nosematidae</taxon>
        <taxon>Vairimorpha</taxon>
    </lineage>
</organism>
<proteinExistence type="predicted"/>
<dbReference type="AlphaFoldDB" id="A0A0F9Z9C0"/>
<dbReference type="RefSeq" id="XP_024330161.1">
    <property type="nucleotide sequence ID" value="XM_024476353.1"/>
</dbReference>
<name>A0A0F9Z9C0_9MICR</name>
<dbReference type="EMBL" id="JPQZ01000074">
    <property type="protein sequence ID" value="KKO74419.1"/>
    <property type="molecule type" value="Genomic_DNA"/>
</dbReference>
<dbReference type="GeneID" id="36321306"/>
<gene>
    <name evidence="1" type="ORF">AAJ76_7400010318</name>
</gene>
<comment type="caution">
    <text evidence="1">The sequence shown here is derived from an EMBL/GenBank/DDBJ whole genome shotgun (WGS) entry which is preliminary data.</text>
</comment>
<dbReference type="Proteomes" id="UP000034350">
    <property type="component" value="Unassembled WGS sequence"/>
</dbReference>